<comment type="caution">
    <text evidence="7">The sequence shown here is derived from an EMBL/GenBank/DDBJ whole genome shotgun (WGS) entry which is preliminary data.</text>
</comment>
<dbReference type="PANTHER" id="PTHR10192">
    <property type="entry name" value="MOLYBDOPTERIN BIOSYNTHESIS PROTEIN"/>
    <property type="match status" value="1"/>
</dbReference>
<evidence type="ECO:0000256" key="5">
    <source>
        <dbReference type="RuleBase" id="RU365090"/>
    </source>
</evidence>
<dbReference type="InterPro" id="IPR036425">
    <property type="entry name" value="MoaB/Mog-like_dom_sf"/>
</dbReference>
<proteinExistence type="inferred from homology"/>
<dbReference type="SUPFAM" id="SSF53218">
    <property type="entry name" value="Molybdenum cofactor biosynthesis proteins"/>
    <property type="match status" value="1"/>
</dbReference>
<name>A0A3A3YZV0_9ACTN</name>
<dbReference type="SMART" id="SM00852">
    <property type="entry name" value="MoCF_biosynth"/>
    <property type="match status" value="1"/>
</dbReference>
<comment type="pathway">
    <text evidence="5">Cofactor biosynthesis; molybdopterin biosynthesis.</text>
</comment>
<comment type="similarity">
    <text evidence="2 5">Belongs to the MoeA family.</text>
</comment>
<keyword evidence="5" id="KW-0501">Molybdenum cofactor biosynthesis</keyword>
<dbReference type="Proteomes" id="UP000265614">
    <property type="component" value="Unassembled WGS sequence"/>
</dbReference>
<dbReference type="GO" id="GO:0061599">
    <property type="term" value="F:molybdopterin molybdotransferase activity"/>
    <property type="evidence" value="ECO:0007669"/>
    <property type="project" value="UniProtKB-UniRule"/>
</dbReference>
<dbReference type="Pfam" id="PF00994">
    <property type="entry name" value="MoCF_biosynth"/>
    <property type="match status" value="1"/>
</dbReference>
<keyword evidence="5 7" id="KW-0808">Transferase</keyword>
<comment type="function">
    <text evidence="1 5">Catalyzes the insertion of molybdate into adenylated molybdopterin with the concomitant release of AMP.</text>
</comment>
<accession>A0A3A3YZV0</accession>
<comment type="cofactor">
    <cofactor evidence="5">
        <name>Mg(2+)</name>
        <dbReference type="ChEBI" id="CHEBI:18420"/>
    </cofactor>
</comment>
<reference evidence="7 8" key="1">
    <citation type="submission" date="2018-09" db="EMBL/GenBank/DDBJ databases">
        <title>YIM 75000 draft genome.</title>
        <authorList>
            <person name="Tang S."/>
            <person name="Feng Y."/>
        </authorList>
    </citation>
    <scope>NUCLEOTIDE SEQUENCE [LARGE SCALE GENOMIC DNA]</scope>
    <source>
        <strain evidence="7 8">YIM 75000</strain>
    </source>
</reference>
<dbReference type="Pfam" id="PF03453">
    <property type="entry name" value="MoeA_N"/>
    <property type="match status" value="1"/>
</dbReference>
<dbReference type="InterPro" id="IPR001453">
    <property type="entry name" value="MoaB/Mog_dom"/>
</dbReference>
<comment type="catalytic activity">
    <reaction evidence="4">
        <text>adenylyl-molybdopterin + molybdate = Mo-molybdopterin + AMP + H(+)</text>
        <dbReference type="Rhea" id="RHEA:35047"/>
        <dbReference type="ChEBI" id="CHEBI:15378"/>
        <dbReference type="ChEBI" id="CHEBI:36264"/>
        <dbReference type="ChEBI" id="CHEBI:62727"/>
        <dbReference type="ChEBI" id="CHEBI:71302"/>
        <dbReference type="ChEBI" id="CHEBI:456215"/>
        <dbReference type="EC" id="2.10.1.1"/>
    </reaction>
</comment>
<sequence>MPDALPWSAARDAAGAEGARLRAGLPVERVPLAAAAGRALAADLVADADLPPAPTSAMDGWAVAGPGPWQVTGAVLAGQRPAPLPPGTAVVVATGTWLPPGAEAVLRREHGGVEGGTLRAAAPGAPAAGRDVRPRGEEVLRGTPLVPAGARATPAVVALAAAAGHDDLAVRAVPRLALLVVGDELLAAGPPRDGKVRDALGPALPAWFRALGAAPRTERVPDDPDALAAALARPADVVVTTGATAAGPADHLRPVLRRLGARLLVPSVDVRPGHPMLLARLPDGTPVVGLPGNPLAAAAGVLTLVAPLLGAGAGRRCALAAPLPAGRATRLVPVRDGAPCAHTGPGMLRGLAAADGVAVVPPGEGASEGPYEVLDLPR</sequence>
<evidence type="ECO:0000313" key="7">
    <source>
        <dbReference type="EMBL" id="RJK97499.1"/>
    </source>
</evidence>
<keyword evidence="8" id="KW-1185">Reference proteome</keyword>
<organism evidence="7 8">
    <name type="scientific">Vallicoccus soli</name>
    <dbReference type="NCBI Taxonomy" id="2339232"/>
    <lineage>
        <taxon>Bacteria</taxon>
        <taxon>Bacillati</taxon>
        <taxon>Actinomycetota</taxon>
        <taxon>Actinomycetes</taxon>
        <taxon>Motilibacterales</taxon>
        <taxon>Vallicoccaceae</taxon>
        <taxon>Vallicoccus</taxon>
    </lineage>
</organism>
<evidence type="ECO:0000256" key="2">
    <source>
        <dbReference type="ARBA" id="ARBA00010763"/>
    </source>
</evidence>
<dbReference type="UniPathway" id="UPA00344"/>
<evidence type="ECO:0000256" key="4">
    <source>
        <dbReference type="ARBA" id="ARBA00047317"/>
    </source>
</evidence>
<dbReference type="Gene3D" id="2.170.190.11">
    <property type="entry name" value="Molybdopterin biosynthesis moea protein, domain 3"/>
    <property type="match status" value="1"/>
</dbReference>
<dbReference type="InterPro" id="IPR036135">
    <property type="entry name" value="MoeA_linker/N_sf"/>
</dbReference>
<dbReference type="Gene3D" id="3.40.980.10">
    <property type="entry name" value="MoaB/Mog-like domain"/>
    <property type="match status" value="1"/>
</dbReference>
<dbReference type="GO" id="GO:0006777">
    <property type="term" value="P:Mo-molybdopterin cofactor biosynthetic process"/>
    <property type="evidence" value="ECO:0007669"/>
    <property type="project" value="UniProtKB-UniRule"/>
</dbReference>
<evidence type="ECO:0000259" key="6">
    <source>
        <dbReference type="SMART" id="SM00852"/>
    </source>
</evidence>
<evidence type="ECO:0000256" key="3">
    <source>
        <dbReference type="ARBA" id="ARBA00022505"/>
    </source>
</evidence>
<dbReference type="RefSeq" id="WP_119948398.1">
    <property type="nucleotide sequence ID" value="NZ_QZEZ01000001.1"/>
</dbReference>
<keyword evidence="5" id="KW-0460">Magnesium</keyword>
<evidence type="ECO:0000313" key="8">
    <source>
        <dbReference type="Proteomes" id="UP000265614"/>
    </source>
</evidence>
<dbReference type="InterPro" id="IPR005110">
    <property type="entry name" value="MoeA_linker/N"/>
</dbReference>
<protein>
    <recommendedName>
        <fullName evidence="5">Molybdopterin molybdenumtransferase</fullName>
        <ecNumber evidence="5">2.10.1.1</ecNumber>
    </recommendedName>
</protein>
<keyword evidence="3 5" id="KW-0500">Molybdenum</keyword>
<dbReference type="GO" id="GO:0046872">
    <property type="term" value="F:metal ion binding"/>
    <property type="evidence" value="ECO:0007669"/>
    <property type="project" value="UniProtKB-UniRule"/>
</dbReference>
<feature type="domain" description="MoaB/Mog" evidence="6">
    <location>
        <begin position="177"/>
        <end position="311"/>
    </location>
</feature>
<gene>
    <name evidence="7" type="ORF">D5H78_00135</name>
</gene>
<dbReference type="PANTHER" id="PTHR10192:SF5">
    <property type="entry name" value="GEPHYRIN"/>
    <property type="match status" value="1"/>
</dbReference>
<dbReference type="OrthoDB" id="3196725at2"/>
<dbReference type="EC" id="2.10.1.1" evidence="5"/>
<dbReference type="EMBL" id="QZEZ01000001">
    <property type="protein sequence ID" value="RJK97499.1"/>
    <property type="molecule type" value="Genomic_DNA"/>
</dbReference>
<dbReference type="AlphaFoldDB" id="A0A3A3YZV0"/>
<dbReference type="GO" id="GO:0005829">
    <property type="term" value="C:cytosol"/>
    <property type="evidence" value="ECO:0007669"/>
    <property type="project" value="TreeGrafter"/>
</dbReference>
<evidence type="ECO:0000256" key="1">
    <source>
        <dbReference type="ARBA" id="ARBA00002901"/>
    </source>
</evidence>
<dbReference type="InterPro" id="IPR038987">
    <property type="entry name" value="MoeA-like"/>
</dbReference>
<dbReference type="Gene3D" id="3.90.105.10">
    <property type="entry name" value="Molybdopterin biosynthesis moea protein, domain 2"/>
    <property type="match status" value="1"/>
</dbReference>
<keyword evidence="5" id="KW-0479">Metal-binding</keyword>
<dbReference type="SUPFAM" id="SSF63882">
    <property type="entry name" value="MoeA N-terminal region -like"/>
    <property type="match status" value="1"/>
</dbReference>